<dbReference type="InterPro" id="IPR021457">
    <property type="entry name" value="DUF3108"/>
</dbReference>
<proteinExistence type="predicted"/>
<protein>
    <recommendedName>
        <fullName evidence="3">DUF3108 domain-containing protein</fullName>
    </recommendedName>
</protein>
<organism evidence="1 2">
    <name type="scientific">Xaviernesmea oryzae</name>
    <dbReference type="NCBI Taxonomy" id="464029"/>
    <lineage>
        <taxon>Bacteria</taxon>
        <taxon>Pseudomonadati</taxon>
        <taxon>Pseudomonadota</taxon>
        <taxon>Alphaproteobacteria</taxon>
        <taxon>Hyphomicrobiales</taxon>
        <taxon>Rhizobiaceae</taxon>
        <taxon>Rhizobium/Agrobacterium group</taxon>
        <taxon>Xaviernesmea</taxon>
    </lineage>
</organism>
<accession>A0A1X7CGJ5</accession>
<dbReference type="STRING" id="464029.SAMN02982989_0284"/>
<evidence type="ECO:0000313" key="1">
    <source>
        <dbReference type="EMBL" id="SME96218.1"/>
    </source>
</evidence>
<dbReference type="Pfam" id="PF11306">
    <property type="entry name" value="DUF3108"/>
    <property type="match status" value="1"/>
</dbReference>
<sequence length="293" mass="32693">MPGLYRYFLAIMPGLYVGRKTLEQEESGVVIVQGGHMILRGRFVSAFMLIFGLTAVPLGSAEIKHVSEYDISLGILPIATASFASEFNSRDYKITGKFRSSGIVNIISRISAETNVIGRMQADKLQADRYNLVYSNGRRTRVYDVEYRNGDVTETTIKPAPRRNPETWIPVTEKDLHAVLDPLSGLIFPADAKVCPSRLPIYDGESRMDLVLTPKGTRPFSTDGFKGEAIVCSILYVPKSGFRRGRSDIEYLKKTPMEIWFAKAQSVNVYAPVYARIPTRMGEVYVKAVKYGG</sequence>
<reference evidence="2" key="1">
    <citation type="submission" date="2017-04" db="EMBL/GenBank/DDBJ databases">
        <authorList>
            <person name="Varghese N."/>
            <person name="Submissions S."/>
        </authorList>
    </citation>
    <scope>NUCLEOTIDE SEQUENCE [LARGE SCALE GENOMIC DNA]</scope>
    <source>
        <strain evidence="2">B4P</strain>
    </source>
</reference>
<evidence type="ECO:0008006" key="3">
    <source>
        <dbReference type="Google" id="ProtNLM"/>
    </source>
</evidence>
<dbReference type="Proteomes" id="UP000192903">
    <property type="component" value="Unassembled WGS sequence"/>
</dbReference>
<evidence type="ECO:0000313" key="2">
    <source>
        <dbReference type="Proteomes" id="UP000192903"/>
    </source>
</evidence>
<gene>
    <name evidence="1" type="ORF">SAMN02982989_0284</name>
</gene>
<keyword evidence="2" id="KW-1185">Reference proteome</keyword>
<dbReference type="AlphaFoldDB" id="A0A1X7CGJ5"/>
<name>A0A1X7CGJ5_9HYPH</name>
<dbReference type="EMBL" id="FXAF01000001">
    <property type="protein sequence ID" value="SME96218.1"/>
    <property type="molecule type" value="Genomic_DNA"/>
</dbReference>